<comment type="caution">
    <text evidence="2">The sequence shown here is derived from an EMBL/GenBank/DDBJ whole genome shotgun (WGS) entry which is preliminary data.</text>
</comment>
<dbReference type="Gene3D" id="1.10.3680.10">
    <property type="entry name" value="TerB-like"/>
    <property type="match status" value="1"/>
</dbReference>
<dbReference type="CDD" id="cd06257">
    <property type="entry name" value="DnaJ"/>
    <property type="match status" value="1"/>
</dbReference>
<feature type="domain" description="J" evidence="1">
    <location>
        <begin position="162"/>
        <end position="226"/>
    </location>
</feature>
<dbReference type="Gene3D" id="1.10.287.110">
    <property type="entry name" value="DnaJ domain"/>
    <property type="match status" value="1"/>
</dbReference>
<dbReference type="RefSeq" id="WP_107978012.1">
    <property type="nucleotide sequence ID" value="NZ_BMEZ01000024.1"/>
</dbReference>
<protein>
    <submittedName>
        <fullName evidence="2">DnaJ like chaperone protein</fullName>
    </submittedName>
</protein>
<dbReference type="InterPro" id="IPR007791">
    <property type="entry name" value="DjlA_N"/>
</dbReference>
<evidence type="ECO:0000259" key="1">
    <source>
        <dbReference type="PROSITE" id="PS50076"/>
    </source>
</evidence>
<dbReference type="SUPFAM" id="SSF158682">
    <property type="entry name" value="TerB-like"/>
    <property type="match status" value="1"/>
</dbReference>
<dbReference type="Pfam" id="PF05099">
    <property type="entry name" value="TerB"/>
    <property type="match status" value="1"/>
</dbReference>
<evidence type="ECO:0000313" key="2">
    <source>
        <dbReference type="EMBL" id="PTX43861.1"/>
    </source>
</evidence>
<name>A0A2T6AJ83_9RHOB</name>
<gene>
    <name evidence="2" type="ORF">C8N44_12473</name>
</gene>
<accession>A0A2T6AJ83</accession>
<dbReference type="InterPro" id="IPR001623">
    <property type="entry name" value="DnaJ_domain"/>
</dbReference>
<proteinExistence type="predicted"/>
<keyword evidence="3" id="KW-1185">Reference proteome</keyword>
<evidence type="ECO:0000313" key="3">
    <source>
        <dbReference type="Proteomes" id="UP000244069"/>
    </source>
</evidence>
<dbReference type="AlphaFoldDB" id="A0A2T6AJ83"/>
<organism evidence="2 3">
    <name type="scientific">Allosediminivita pacifica</name>
    <dbReference type="NCBI Taxonomy" id="1267769"/>
    <lineage>
        <taxon>Bacteria</taxon>
        <taxon>Pseudomonadati</taxon>
        <taxon>Pseudomonadota</taxon>
        <taxon>Alphaproteobacteria</taxon>
        <taxon>Rhodobacterales</taxon>
        <taxon>Paracoccaceae</taxon>
        <taxon>Allosediminivita</taxon>
    </lineage>
</organism>
<dbReference type="InterPro" id="IPR029024">
    <property type="entry name" value="TerB-like"/>
</dbReference>
<dbReference type="Pfam" id="PF00226">
    <property type="entry name" value="DnaJ"/>
    <property type="match status" value="1"/>
</dbReference>
<dbReference type="PROSITE" id="PS50076">
    <property type="entry name" value="DNAJ_2"/>
    <property type="match status" value="1"/>
</dbReference>
<sequence>MSIWSRISDALTALRQGQGLAAVFETLRTPPERTVGFTIAVIALSAKMAKADGLVTRNEVAAFREVFHIPANEEKNAARVFNLARQDVAGYEHYAQRIRAMFGEEDTTLCVLMEGLFYIAVADGNYHPAEEEFLSRVADIFGITGPRFESIRARFVPDAKPDPYTVLGVDPDMPLPEIRKVWRKLVRESHPDVMIARGVPEEAVKLSQKRMADINRAWEEIEARQAA</sequence>
<reference evidence="2 3" key="1">
    <citation type="submission" date="2018-04" db="EMBL/GenBank/DDBJ databases">
        <title>Genomic Encyclopedia of Archaeal and Bacterial Type Strains, Phase II (KMG-II): from individual species to whole genera.</title>
        <authorList>
            <person name="Goeker M."/>
        </authorList>
    </citation>
    <scope>NUCLEOTIDE SEQUENCE [LARGE SCALE GENOMIC DNA]</scope>
    <source>
        <strain evidence="2 3">DSM 29329</strain>
    </source>
</reference>
<dbReference type="EMBL" id="QBKN01000024">
    <property type="protein sequence ID" value="PTX43861.1"/>
    <property type="molecule type" value="Genomic_DNA"/>
</dbReference>
<dbReference type="SUPFAM" id="SSF46565">
    <property type="entry name" value="Chaperone J-domain"/>
    <property type="match status" value="1"/>
</dbReference>
<dbReference type="SMART" id="SM00271">
    <property type="entry name" value="DnaJ"/>
    <property type="match status" value="1"/>
</dbReference>
<dbReference type="OrthoDB" id="9782583at2"/>
<dbReference type="Proteomes" id="UP000244069">
    <property type="component" value="Unassembled WGS sequence"/>
</dbReference>
<dbReference type="InterPro" id="IPR036869">
    <property type="entry name" value="J_dom_sf"/>
</dbReference>
<dbReference type="CDD" id="cd07316">
    <property type="entry name" value="terB_like_DjlA"/>
    <property type="match status" value="1"/>
</dbReference>